<dbReference type="InterPro" id="IPR012001">
    <property type="entry name" value="Thiamin_PyroP_enz_TPP-bd_dom"/>
</dbReference>
<dbReference type="AlphaFoldDB" id="A0AA37BQC0"/>
<dbReference type="EMBL" id="BMNY01000001">
    <property type="protein sequence ID" value="GGM69033.1"/>
    <property type="molecule type" value="Genomic_DNA"/>
</dbReference>
<dbReference type="InterPro" id="IPR047212">
    <property type="entry name" value="TPP_POXB-like"/>
</dbReference>
<dbReference type="PANTHER" id="PTHR42981">
    <property type="entry name" value="PYRUVATE DEHYDROGENASE [UBIQUINONE]"/>
    <property type="match status" value="1"/>
</dbReference>
<dbReference type="RefSeq" id="WP_188679854.1">
    <property type="nucleotide sequence ID" value="NZ_BMNY01000001.1"/>
</dbReference>
<dbReference type="InterPro" id="IPR047211">
    <property type="entry name" value="POXB-like"/>
</dbReference>
<dbReference type="Pfam" id="PF00205">
    <property type="entry name" value="TPP_enzyme_M"/>
    <property type="match status" value="1"/>
</dbReference>
<dbReference type="GO" id="GO:0003824">
    <property type="term" value="F:catalytic activity"/>
    <property type="evidence" value="ECO:0007669"/>
    <property type="project" value="InterPro"/>
</dbReference>
<evidence type="ECO:0000256" key="3">
    <source>
        <dbReference type="RuleBase" id="RU362132"/>
    </source>
</evidence>
<evidence type="ECO:0000313" key="8">
    <source>
        <dbReference type="Proteomes" id="UP000632195"/>
    </source>
</evidence>
<dbReference type="InterPro" id="IPR047210">
    <property type="entry name" value="TPP_PYR_POXB-like"/>
</dbReference>
<dbReference type="Gene3D" id="3.40.50.970">
    <property type="match status" value="2"/>
</dbReference>
<dbReference type="Proteomes" id="UP000632195">
    <property type="component" value="Unassembled WGS sequence"/>
</dbReference>
<dbReference type="GO" id="GO:0030976">
    <property type="term" value="F:thiamine pyrophosphate binding"/>
    <property type="evidence" value="ECO:0007669"/>
    <property type="project" value="InterPro"/>
</dbReference>
<keyword evidence="7" id="KW-0670">Pyruvate</keyword>
<dbReference type="SUPFAM" id="SSF52518">
    <property type="entry name" value="Thiamin diphosphate-binding fold (THDP-binding)"/>
    <property type="match status" value="2"/>
</dbReference>
<name>A0AA37BQC0_9ARCH</name>
<feature type="domain" description="Thiamine pyrophosphate enzyme central" evidence="4">
    <location>
        <begin position="190"/>
        <end position="313"/>
    </location>
</feature>
<evidence type="ECO:0000256" key="2">
    <source>
        <dbReference type="ARBA" id="ARBA00023052"/>
    </source>
</evidence>
<evidence type="ECO:0000259" key="5">
    <source>
        <dbReference type="Pfam" id="PF02775"/>
    </source>
</evidence>
<dbReference type="InterPro" id="IPR012000">
    <property type="entry name" value="Thiamin_PyroP_enz_cen_dom"/>
</dbReference>
<evidence type="ECO:0000256" key="1">
    <source>
        <dbReference type="ARBA" id="ARBA00007812"/>
    </source>
</evidence>
<protein>
    <submittedName>
        <fullName evidence="7">Pyruvate oxidase</fullName>
    </submittedName>
</protein>
<comment type="caution">
    <text evidence="7">The sequence shown here is derived from an EMBL/GenBank/DDBJ whole genome shotgun (WGS) entry which is preliminary data.</text>
</comment>
<feature type="domain" description="Thiamine pyrophosphate enzyme TPP-binding" evidence="5">
    <location>
        <begin position="374"/>
        <end position="519"/>
    </location>
</feature>
<dbReference type="GO" id="GO:0000287">
    <property type="term" value="F:magnesium ion binding"/>
    <property type="evidence" value="ECO:0007669"/>
    <property type="project" value="InterPro"/>
</dbReference>
<proteinExistence type="inferred from homology"/>
<dbReference type="Gene3D" id="3.40.50.1220">
    <property type="entry name" value="TPP-binding domain"/>
    <property type="match status" value="1"/>
</dbReference>
<reference evidence="7" key="1">
    <citation type="journal article" date="2014" name="Int. J. Syst. Evol. Microbiol.">
        <title>Complete genome sequence of Corynebacterium casei LMG S-19264T (=DSM 44701T), isolated from a smear-ripened cheese.</title>
        <authorList>
            <consortium name="US DOE Joint Genome Institute (JGI-PGF)"/>
            <person name="Walter F."/>
            <person name="Albersmeier A."/>
            <person name="Kalinowski J."/>
            <person name="Ruckert C."/>
        </authorList>
    </citation>
    <scope>NUCLEOTIDE SEQUENCE</scope>
    <source>
        <strain evidence="7">JCM 13583</strain>
    </source>
</reference>
<dbReference type="GO" id="GO:0044272">
    <property type="term" value="P:sulfur compound biosynthetic process"/>
    <property type="evidence" value="ECO:0007669"/>
    <property type="project" value="UniProtKB-ARBA"/>
</dbReference>
<organism evidence="7 8">
    <name type="scientific">Thermogymnomonas acidicola</name>
    <dbReference type="NCBI Taxonomy" id="399579"/>
    <lineage>
        <taxon>Archaea</taxon>
        <taxon>Methanobacteriati</taxon>
        <taxon>Thermoplasmatota</taxon>
        <taxon>Thermoplasmata</taxon>
        <taxon>Thermoplasmatales</taxon>
        <taxon>Thermogymnomonas</taxon>
    </lineage>
</organism>
<accession>A0AA37BQC0</accession>
<keyword evidence="8" id="KW-1185">Reference proteome</keyword>
<dbReference type="NCBIfam" id="NF005040">
    <property type="entry name" value="PRK06457.1"/>
    <property type="match status" value="1"/>
</dbReference>
<comment type="similarity">
    <text evidence="1 3">Belongs to the TPP enzyme family.</text>
</comment>
<dbReference type="Pfam" id="PF02776">
    <property type="entry name" value="TPP_enzyme_N"/>
    <property type="match status" value="1"/>
</dbReference>
<dbReference type="PANTHER" id="PTHR42981:SF2">
    <property type="entry name" value="PYRUVATE DEHYDROGENASE [UBIQUINONE]"/>
    <property type="match status" value="1"/>
</dbReference>
<dbReference type="GO" id="GO:0006082">
    <property type="term" value="P:organic acid metabolic process"/>
    <property type="evidence" value="ECO:0007669"/>
    <property type="project" value="UniProtKB-ARBA"/>
</dbReference>
<evidence type="ECO:0000259" key="4">
    <source>
        <dbReference type="Pfam" id="PF00205"/>
    </source>
</evidence>
<keyword evidence="2 3" id="KW-0786">Thiamine pyrophosphate</keyword>
<dbReference type="InterPro" id="IPR029035">
    <property type="entry name" value="DHS-like_NAD/FAD-binding_dom"/>
</dbReference>
<gene>
    <name evidence="7" type="ORF">GCM10007108_03960</name>
</gene>
<evidence type="ECO:0000313" key="7">
    <source>
        <dbReference type="EMBL" id="GGM69033.1"/>
    </source>
</evidence>
<dbReference type="Pfam" id="PF02775">
    <property type="entry name" value="TPP_enzyme_C"/>
    <property type="match status" value="1"/>
</dbReference>
<dbReference type="CDD" id="cd02014">
    <property type="entry name" value="TPP_POX"/>
    <property type="match status" value="1"/>
</dbReference>
<dbReference type="CDD" id="cd07039">
    <property type="entry name" value="TPP_PYR_POX"/>
    <property type="match status" value="1"/>
</dbReference>
<feature type="domain" description="Thiamine pyrophosphate enzyme N-terminal TPP-binding" evidence="6">
    <location>
        <begin position="4"/>
        <end position="117"/>
    </location>
</feature>
<dbReference type="InterPro" id="IPR011766">
    <property type="entry name" value="TPP_enzyme_TPP-bd"/>
</dbReference>
<sequence length="552" mass="61447">MAETVAEVIVRTLYSLGVRRFYGIPGDSLNPLMDALRRNREMQFVQVRHEEGAAIEASFEAKYTGRPAVCIGTSGPGSIHLLNGLYDAKMDHAPVIAFTGQIETDLLGTDYFQEVRTVKLFDDVSVFNTEIVDPENVQKIVVRAYREALYHRGVSHISLPVNVLREQAREEKVYMSPYLPEVHYSADFSAAVEMIDRSEKPVIFIGRGASGQTQAIMDLSERIGAPVIYAVNGKGIVDDSDPRVMGSLGLLGTRPSVEAMKRCDLMILLGTSFPYVSFYPDGVDSIQVDTDPSNIGKRVVPKVSYVASVEDFLGIRNKVREKKDKFYRELQDSKRDWISYLEKMEGDGSKPIRPERLAATVNRYAPRDAVVVVDTGNVTVWSVRNMRTPPGRTFFFSAWLGSMGVGIPGSIGISFATDRPIVAMIGDGSFAMTMMELITAKKYERPVKLVVFNNSKLGMIKFEEQVMGYPEFGVDLYNPDFSQVARAVGIESRRVEEPGDLDGAVKDMFASRGPFVLDVIVDPDERPMPPKLTFAQVKGYITSILREKLEPE</sequence>
<dbReference type="SUPFAM" id="SSF52467">
    <property type="entry name" value="DHS-like NAD/FAD-binding domain"/>
    <property type="match status" value="1"/>
</dbReference>
<evidence type="ECO:0000259" key="6">
    <source>
        <dbReference type="Pfam" id="PF02776"/>
    </source>
</evidence>
<dbReference type="InterPro" id="IPR029061">
    <property type="entry name" value="THDP-binding"/>
</dbReference>
<reference evidence="7" key="2">
    <citation type="submission" date="2022-09" db="EMBL/GenBank/DDBJ databases">
        <authorList>
            <person name="Sun Q."/>
            <person name="Ohkuma M."/>
        </authorList>
    </citation>
    <scope>NUCLEOTIDE SEQUENCE</scope>
    <source>
        <strain evidence="7">JCM 13583</strain>
    </source>
</reference>
<dbReference type="FunFam" id="3.40.50.970:FF:000007">
    <property type="entry name" value="Acetolactate synthase"/>
    <property type="match status" value="1"/>
</dbReference>